<feature type="region of interest" description="Disordered" evidence="1">
    <location>
        <begin position="18"/>
        <end position="42"/>
    </location>
</feature>
<keyword evidence="3" id="KW-1185">Reference proteome</keyword>
<comment type="caution">
    <text evidence="2">The sequence shown here is derived from an EMBL/GenBank/DDBJ whole genome shotgun (WGS) entry which is preliminary data.</text>
</comment>
<protein>
    <submittedName>
        <fullName evidence="2">Uncharacterized protein</fullName>
    </submittedName>
</protein>
<proteinExistence type="predicted"/>
<evidence type="ECO:0000313" key="2">
    <source>
        <dbReference type="EMBL" id="TVY78105.1"/>
    </source>
</evidence>
<accession>A0A8T9C466</accession>
<name>A0A8T9C466_9HELO</name>
<dbReference type="AlphaFoldDB" id="A0A8T9C466"/>
<dbReference type="Proteomes" id="UP000469558">
    <property type="component" value="Unassembled WGS sequence"/>
</dbReference>
<dbReference type="OrthoDB" id="5422293at2759"/>
<evidence type="ECO:0000313" key="3">
    <source>
        <dbReference type="Proteomes" id="UP000469558"/>
    </source>
</evidence>
<dbReference type="EMBL" id="QGMK01000846">
    <property type="protein sequence ID" value="TVY78105.1"/>
    <property type="molecule type" value="Genomic_DNA"/>
</dbReference>
<sequence>MALQSFRRLFRRFTKSLPPLSTPSLTQDDRNSSSPLPPPPREILARRDEHEDIIYTRARPDEKLDTPLAALYRMYEYIILDQHIKLRNELESYWYHSSWAIKEIPDPHDADAERYAVLACITALLVLSFNDRINLGLPRDAPPILTGDLLDEYKTRTKIPEEAPSWASEVPALENTLKIPHWDREKHDFLPLESFSSIGTSPDFQSKNILIWQPHIYFT</sequence>
<evidence type="ECO:0000256" key="1">
    <source>
        <dbReference type="SAM" id="MobiDB-lite"/>
    </source>
</evidence>
<organism evidence="2 3">
    <name type="scientific">Lachnellula suecica</name>
    <dbReference type="NCBI Taxonomy" id="602035"/>
    <lineage>
        <taxon>Eukaryota</taxon>
        <taxon>Fungi</taxon>
        <taxon>Dikarya</taxon>
        <taxon>Ascomycota</taxon>
        <taxon>Pezizomycotina</taxon>
        <taxon>Leotiomycetes</taxon>
        <taxon>Helotiales</taxon>
        <taxon>Lachnaceae</taxon>
        <taxon>Lachnellula</taxon>
    </lineage>
</organism>
<reference evidence="2 3" key="1">
    <citation type="submission" date="2018-05" db="EMBL/GenBank/DDBJ databases">
        <title>Genome sequencing and assembly of the regulated plant pathogen Lachnellula willkommii and related sister species for the development of diagnostic species identification markers.</title>
        <authorList>
            <person name="Giroux E."/>
            <person name="Bilodeau G."/>
        </authorList>
    </citation>
    <scope>NUCLEOTIDE SEQUENCE [LARGE SCALE GENOMIC DNA]</scope>
    <source>
        <strain evidence="2 3">CBS 268.59</strain>
    </source>
</reference>
<gene>
    <name evidence="2" type="ORF">LSUE1_G004808</name>
</gene>